<dbReference type="InterPro" id="IPR050076">
    <property type="entry name" value="ArchSynthase1/Queuine_TRR"/>
</dbReference>
<feature type="active site" description="Proton acceptor" evidence="8">
    <location>
        <position position="92"/>
    </location>
</feature>
<feature type="domain" description="tRNA-guanine(15) transglycosylase-like" evidence="9">
    <location>
        <begin position="14"/>
        <end position="367"/>
    </location>
</feature>
<comment type="similarity">
    <text evidence="8">Belongs to the queuine tRNA-ribosyltransferase family.</text>
</comment>
<gene>
    <name evidence="8 10" type="primary">tgt</name>
    <name evidence="10" type="ORF">D934_01900</name>
</gene>
<dbReference type="AlphaFoldDB" id="A0A060H7L4"/>
<dbReference type="GO" id="GO:0008616">
    <property type="term" value="P:tRNA queuosine(34) biosynthetic process"/>
    <property type="evidence" value="ECO:0007669"/>
    <property type="project" value="UniProtKB-UniRule"/>
</dbReference>
<dbReference type="PATRIC" id="fig|155920.8.peg.457"/>
<feature type="binding site" evidence="8">
    <location>
        <begin position="92"/>
        <end position="96"/>
    </location>
    <ligand>
        <name>substrate</name>
    </ligand>
</feature>
<feature type="binding site" evidence="8">
    <location>
        <position position="337"/>
    </location>
    <ligand>
        <name>Zn(2+)</name>
        <dbReference type="ChEBI" id="CHEBI:29105"/>
    </ligand>
</feature>
<dbReference type="HOGENOM" id="CLU_022060_0_1_6"/>
<evidence type="ECO:0000256" key="1">
    <source>
        <dbReference type="ARBA" id="ARBA00004691"/>
    </source>
</evidence>
<dbReference type="NCBIfam" id="TIGR00449">
    <property type="entry name" value="tgt_general"/>
    <property type="match status" value="1"/>
</dbReference>
<dbReference type="GO" id="GO:0046872">
    <property type="term" value="F:metal ion binding"/>
    <property type="evidence" value="ECO:0007669"/>
    <property type="project" value="UniProtKB-KW"/>
</dbReference>
<keyword evidence="8" id="KW-0862">Zinc</keyword>
<protein>
    <recommendedName>
        <fullName evidence="8">Queuine tRNA-ribosyltransferase</fullName>
        <ecNumber evidence="8">2.4.2.29</ecNumber>
    </recommendedName>
    <alternativeName>
        <fullName evidence="8">Guanine insertion enzyme</fullName>
    </alternativeName>
    <alternativeName>
        <fullName evidence="8">tRNA-guanine transglycosylase</fullName>
    </alternativeName>
</protein>
<dbReference type="PANTHER" id="PTHR46499:SF1">
    <property type="entry name" value="QUEUINE TRNA-RIBOSYLTRANSFERASE"/>
    <property type="match status" value="1"/>
</dbReference>
<evidence type="ECO:0000256" key="4">
    <source>
        <dbReference type="ARBA" id="ARBA00022694"/>
    </source>
</evidence>
<feature type="binding site" evidence="8">
    <location>
        <position position="310"/>
    </location>
    <ligand>
        <name>Zn(2+)</name>
        <dbReference type="ChEBI" id="CHEBI:29105"/>
    </ligand>
</feature>
<feature type="binding site" evidence="8">
    <location>
        <position position="305"/>
    </location>
    <ligand>
        <name>Zn(2+)</name>
        <dbReference type="ChEBI" id="CHEBI:29105"/>
    </ligand>
</feature>
<evidence type="ECO:0000256" key="2">
    <source>
        <dbReference type="ARBA" id="ARBA00022676"/>
    </source>
</evidence>
<dbReference type="Pfam" id="PF01702">
    <property type="entry name" value="TGT"/>
    <property type="match status" value="1"/>
</dbReference>
<feature type="binding site" evidence="8">
    <location>
        <position position="146"/>
    </location>
    <ligand>
        <name>substrate</name>
    </ligand>
</feature>
<keyword evidence="4 8" id="KW-0819">tRNA processing</keyword>
<name>A0A060H7L4_XYLFS</name>
<dbReference type="SUPFAM" id="SSF51713">
    <property type="entry name" value="tRNA-guanine transglycosylase"/>
    <property type="match status" value="1"/>
</dbReference>
<evidence type="ECO:0000259" key="9">
    <source>
        <dbReference type="Pfam" id="PF01702"/>
    </source>
</evidence>
<dbReference type="HAMAP" id="MF_00168">
    <property type="entry name" value="Q_tRNA_Tgt"/>
    <property type="match status" value="1"/>
</dbReference>
<dbReference type="FunFam" id="3.20.20.105:FF:000001">
    <property type="entry name" value="Queuine tRNA-ribosyltransferase"/>
    <property type="match status" value="1"/>
</dbReference>
<keyword evidence="3 8" id="KW-0808">Transferase</keyword>
<evidence type="ECO:0000313" key="10">
    <source>
        <dbReference type="EMBL" id="AIC09341.1"/>
    </source>
</evidence>
<feature type="region of interest" description="RNA binding; important for wobble base 34 recognition" evidence="8">
    <location>
        <begin position="272"/>
        <end position="276"/>
    </location>
</feature>
<accession>A0A060H7L4</accession>
<evidence type="ECO:0000256" key="8">
    <source>
        <dbReference type="HAMAP-Rule" id="MF_00168"/>
    </source>
</evidence>
<evidence type="ECO:0000256" key="5">
    <source>
        <dbReference type="ARBA" id="ARBA00022723"/>
    </source>
</evidence>
<sequence>MSRLQFQLQATDGAARRGQLSFPCGTVQTPTFMPVGTYGAVKGVLPGQLCDLGAEIILGNTFHLFLRPGLEVIADHGGLHGFMRWNGPILTDSGGFQVFSLAHRRKISEQGVTFAAPTDGAQVFLGPEESMKIQKVLNSDVVMIFDECTPYPATEDVARDSMELSLRWAQRSRDAHDALDNDAALFGIIQGGVHPDLRGRSLDGLQAIGFDGYAIGGLAVGESESERNVILEYLHPRLPVDRPRYLMGVGRPEDLVESVARGVDMFDCVMPTRHARNGQYFTGFGTVKIRNACYARDVDPIEPGCGCPACVGGYTRAYLRHLDRCNEMLASMLGSLHNLWYYETLMANMRAAITAGTFFTFRHSFYLARGLDPPPLPEVASCAG</sequence>
<dbReference type="GO" id="GO:0005829">
    <property type="term" value="C:cytosol"/>
    <property type="evidence" value="ECO:0007669"/>
    <property type="project" value="TreeGrafter"/>
</dbReference>
<comment type="cofactor">
    <cofactor evidence="8">
        <name>Zn(2+)</name>
        <dbReference type="ChEBI" id="CHEBI:29105"/>
    </cofactor>
    <text evidence="8">Binds 1 zinc ion per subunit.</text>
</comment>
<evidence type="ECO:0000256" key="7">
    <source>
        <dbReference type="ARBA" id="ARBA00050112"/>
    </source>
</evidence>
<feature type="binding site" evidence="8">
    <location>
        <position position="190"/>
    </location>
    <ligand>
        <name>substrate</name>
    </ligand>
</feature>
<keyword evidence="2 8" id="KW-0328">Glycosyltransferase</keyword>
<reference evidence="10 11" key="1">
    <citation type="submission" date="2013-08" db="EMBL/GenBank/DDBJ databases">
        <authorList>
            <person name="Stouthamer R."/>
            <person name="Nunney L."/>
        </authorList>
    </citation>
    <scope>NUCLEOTIDE SEQUENCE [LARGE SCALE GENOMIC DNA]</scope>
    <source>
        <strain evidence="11">ann-1</strain>
    </source>
</reference>
<comment type="catalytic activity">
    <reaction evidence="7 8">
        <text>7-aminomethyl-7-carbaguanine + guanosine(34) in tRNA = 7-aminomethyl-7-carbaguanosine(34) in tRNA + guanine</text>
        <dbReference type="Rhea" id="RHEA:24104"/>
        <dbReference type="Rhea" id="RHEA-COMP:10341"/>
        <dbReference type="Rhea" id="RHEA-COMP:10342"/>
        <dbReference type="ChEBI" id="CHEBI:16235"/>
        <dbReference type="ChEBI" id="CHEBI:58703"/>
        <dbReference type="ChEBI" id="CHEBI:74269"/>
        <dbReference type="ChEBI" id="CHEBI:82833"/>
        <dbReference type="EC" id="2.4.2.29"/>
    </reaction>
</comment>
<dbReference type="InterPro" id="IPR036511">
    <property type="entry name" value="TGT-like_sf"/>
</dbReference>
<feature type="active site" description="Nucleophile" evidence="8">
    <location>
        <position position="267"/>
    </location>
</feature>
<dbReference type="GO" id="GO:0008479">
    <property type="term" value="F:tRNA-guanosine(34) queuine transglycosylase activity"/>
    <property type="evidence" value="ECO:0007669"/>
    <property type="project" value="UniProtKB-UniRule"/>
</dbReference>
<feature type="binding site" evidence="8">
    <location>
        <position position="307"/>
    </location>
    <ligand>
        <name>Zn(2+)</name>
        <dbReference type="ChEBI" id="CHEBI:29105"/>
    </ligand>
</feature>
<feature type="binding site" evidence="8">
    <location>
        <position position="217"/>
    </location>
    <ligand>
        <name>substrate</name>
    </ligand>
</feature>
<dbReference type="NCBIfam" id="TIGR00430">
    <property type="entry name" value="Q_tRNA_tgt"/>
    <property type="match status" value="1"/>
</dbReference>
<dbReference type="Proteomes" id="UP000027215">
    <property type="component" value="Chromosome"/>
</dbReference>
<dbReference type="Gene3D" id="3.20.20.105">
    <property type="entry name" value="Queuine tRNA-ribosyltransferase-like"/>
    <property type="match status" value="1"/>
</dbReference>
<keyword evidence="5 8" id="KW-0479">Metal-binding</keyword>
<comment type="pathway">
    <text evidence="1 8">tRNA modification; tRNA-queuosine biosynthesis.</text>
</comment>
<keyword evidence="6 8" id="KW-0671">Queuosine biosynthesis</keyword>
<dbReference type="InterPro" id="IPR002616">
    <property type="entry name" value="tRNA_ribo_trans-like"/>
</dbReference>
<organism evidence="10 11">
    <name type="scientific">Xylella fastidiosa subsp. sandyi Ann-1</name>
    <dbReference type="NCBI Taxonomy" id="155920"/>
    <lineage>
        <taxon>Bacteria</taxon>
        <taxon>Pseudomonadati</taxon>
        <taxon>Pseudomonadota</taxon>
        <taxon>Gammaproteobacteria</taxon>
        <taxon>Lysobacterales</taxon>
        <taxon>Lysobacteraceae</taxon>
        <taxon>Xylella</taxon>
    </lineage>
</organism>
<dbReference type="EMBL" id="CP006696">
    <property type="protein sequence ID" value="AIC09341.1"/>
    <property type="molecule type" value="Genomic_DNA"/>
</dbReference>
<comment type="subunit">
    <text evidence="8">Homodimer. Within each dimer, one monomer is responsible for RNA recognition and catalysis, while the other monomer binds to the replacement base PreQ1.</text>
</comment>
<evidence type="ECO:0000256" key="6">
    <source>
        <dbReference type="ARBA" id="ARBA00022785"/>
    </source>
</evidence>
<dbReference type="UniPathway" id="UPA00392"/>
<dbReference type="InterPro" id="IPR004803">
    <property type="entry name" value="TGT"/>
</dbReference>
<dbReference type="RefSeq" id="WP_024748727.1">
    <property type="nucleotide sequence ID" value="NZ_CP006696.1"/>
</dbReference>
<dbReference type="KEGG" id="xfs:D934_01900"/>
<proteinExistence type="inferred from homology"/>
<dbReference type="EC" id="2.4.2.29" evidence="8"/>
<comment type="function">
    <text evidence="8">Catalyzes the base-exchange of a guanine (G) residue with the queuine precursor 7-aminomethyl-7-deazaguanine (PreQ1) at position 34 (anticodon wobble position) in tRNAs with GU(N) anticodons (tRNA-Asp, -Asn, -His and -Tyr). Catalysis occurs through a double-displacement mechanism. The nucleophile active site attacks the C1' of nucleotide 34 to detach the guanine base from the RNA, forming a covalent enzyme-RNA intermediate. The proton acceptor active site deprotonates the incoming PreQ1, allowing a nucleophilic attack on the C1' of the ribose to form the product. After dissociation, two additional enzymatic reactions on the tRNA convert PreQ1 to queuine (Q), resulting in the hypermodified nucleoside queuosine (7-(((4,5-cis-dihydroxy-2-cyclopenten-1-yl)amino)methyl)-7-deazaguanosine).</text>
</comment>
<feature type="region of interest" description="RNA binding" evidence="8">
    <location>
        <begin position="248"/>
        <end position="254"/>
    </location>
</feature>
<dbReference type="PANTHER" id="PTHR46499">
    <property type="entry name" value="QUEUINE TRNA-RIBOSYLTRANSFERASE"/>
    <property type="match status" value="1"/>
</dbReference>
<evidence type="ECO:0000313" key="11">
    <source>
        <dbReference type="Proteomes" id="UP000027215"/>
    </source>
</evidence>
<evidence type="ECO:0000256" key="3">
    <source>
        <dbReference type="ARBA" id="ARBA00022679"/>
    </source>
</evidence>